<dbReference type="EMBL" id="WBMO01000005">
    <property type="protein sequence ID" value="MDV2478276.1"/>
    <property type="molecule type" value="Genomic_DNA"/>
</dbReference>
<evidence type="ECO:0000313" key="2">
    <source>
        <dbReference type="EMBL" id="MDV2478276.1"/>
    </source>
</evidence>
<proteinExistence type="predicted"/>
<dbReference type="Proteomes" id="UP001275440">
    <property type="component" value="Unassembled WGS sequence"/>
</dbReference>
<keyword evidence="1" id="KW-0812">Transmembrane</keyword>
<name>A0ABU3WWA3_9NOCA</name>
<reference evidence="2 3" key="1">
    <citation type="submission" date="2019-10" db="EMBL/GenBank/DDBJ databases">
        <title>Draft Genome Assembly of Rhodococcus zopfii DSM44189.</title>
        <authorList>
            <person name="Sutton J.M."/>
            <person name="Akob D.M."/>
            <person name="Bushman T.J."/>
        </authorList>
    </citation>
    <scope>NUCLEOTIDE SEQUENCE [LARGE SCALE GENOMIC DNA]</scope>
    <source>
        <strain evidence="2 3">DSM 44189</strain>
    </source>
</reference>
<comment type="caution">
    <text evidence="2">The sequence shown here is derived from an EMBL/GenBank/DDBJ whole genome shotgun (WGS) entry which is preliminary data.</text>
</comment>
<keyword evidence="3" id="KW-1185">Reference proteome</keyword>
<evidence type="ECO:0000313" key="3">
    <source>
        <dbReference type="Proteomes" id="UP001275440"/>
    </source>
</evidence>
<organism evidence="2 3">
    <name type="scientific">Rhodococcus zopfii</name>
    <dbReference type="NCBI Taxonomy" id="43772"/>
    <lineage>
        <taxon>Bacteria</taxon>
        <taxon>Bacillati</taxon>
        <taxon>Actinomycetota</taxon>
        <taxon>Actinomycetes</taxon>
        <taxon>Mycobacteriales</taxon>
        <taxon>Nocardiaceae</taxon>
        <taxon>Rhodococcus</taxon>
    </lineage>
</organism>
<accession>A0ABU3WWA3</accession>
<evidence type="ECO:0000256" key="1">
    <source>
        <dbReference type="SAM" id="Phobius"/>
    </source>
</evidence>
<sequence length="198" mass="21257">MSILLCIGTYGAIAAVTQLMGSSTSLLPSSRDSPADGWTVGIFGIAALILAIIVSLKWRPSVIGLHPDGVVRSVPLHRLTSTTVSLFVPWEAITAVIGESLVAQSNGVITYNPVVKLEVENTAPLDGLDPPDNAGEISIDVYALAVEPNTFFTLVQDLHQNRSLRALLARPDAIELLRPPPLLERFRAAWAQKSADHF</sequence>
<feature type="transmembrane region" description="Helical" evidence="1">
    <location>
        <begin position="38"/>
        <end position="56"/>
    </location>
</feature>
<keyword evidence="1" id="KW-0472">Membrane</keyword>
<gene>
    <name evidence="2" type="ORF">F8M49_27900</name>
</gene>
<keyword evidence="1" id="KW-1133">Transmembrane helix</keyword>
<protein>
    <submittedName>
        <fullName evidence="2">Uncharacterized protein</fullName>
    </submittedName>
</protein>